<evidence type="ECO:0000256" key="5">
    <source>
        <dbReference type="ARBA" id="ARBA00023098"/>
    </source>
</evidence>
<evidence type="ECO:0000259" key="14">
    <source>
        <dbReference type="Pfam" id="PF07479"/>
    </source>
</evidence>
<dbReference type="InterPro" id="IPR006168">
    <property type="entry name" value="G3P_DH_NAD-dep"/>
</dbReference>
<dbReference type="InterPro" id="IPR006109">
    <property type="entry name" value="G3P_DH_NAD-dep_C"/>
</dbReference>
<dbReference type="InterPro" id="IPR013328">
    <property type="entry name" value="6PGD_dom2"/>
</dbReference>
<evidence type="ECO:0000256" key="12">
    <source>
        <dbReference type="RuleBase" id="RU000439"/>
    </source>
</evidence>
<evidence type="ECO:0000256" key="6">
    <source>
        <dbReference type="ARBA" id="ARBA00023209"/>
    </source>
</evidence>
<proteinExistence type="inferred from homology"/>
<evidence type="ECO:0000256" key="11">
    <source>
        <dbReference type="RuleBase" id="RU000437"/>
    </source>
</evidence>
<gene>
    <name evidence="15" type="ORF">AVDCRST_MAG53-1679</name>
</gene>
<dbReference type="PANTHER" id="PTHR11728:SF1">
    <property type="entry name" value="GLYCEROL-3-PHOSPHATE DEHYDROGENASE [NAD(+)] 2, CHLOROPLASTIC"/>
    <property type="match status" value="1"/>
</dbReference>
<keyword evidence="4 10" id="KW-0520">NAD</keyword>
<keyword evidence="6" id="KW-0594">Phospholipid biosynthesis</keyword>
<reference evidence="15" key="1">
    <citation type="submission" date="2020-02" db="EMBL/GenBank/DDBJ databases">
        <authorList>
            <person name="Meier V. D."/>
        </authorList>
    </citation>
    <scope>NUCLEOTIDE SEQUENCE</scope>
    <source>
        <strain evidence="15">AVDCRST_MAG53</strain>
    </source>
</reference>
<keyword evidence="7" id="KW-1208">Phospholipid metabolism</keyword>
<dbReference type="InterPro" id="IPR008927">
    <property type="entry name" value="6-PGluconate_DH-like_C_sf"/>
</dbReference>
<dbReference type="GO" id="GO:0047952">
    <property type="term" value="F:glycerol-3-phosphate dehydrogenase [NAD(P)+] activity"/>
    <property type="evidence" value="ECO:0007669"/>
    <property type="project" value="UniProtKB-EC"/>
</dbReference>
<feature type="active site" description="Proton acceptor" evidence="8">
    <location>
        <position position="208"/>
    </location>
</feature>
<dbReference type="Gene3D" id="3.40.50.720">
    <property type="entry name" value="NAD(P)-binding Rossmann-like Domain"/>
    <property type="match status" value="1"/>
</dbReference>
<feature type="binding site" evidence="9">
    <location>
        <position position="126"/>
    </location>
    <ligand>
        <name>substrate</name>
    </ligand>
</feature>
<dbReference type="PRINTS" id="PR00077">
    <property type="entry name" value="GPDHDRGNASE"/>
</dbReference>
<dbReference type="Gene3D" id="1.10.1040.10">
    <property type="entry name" value="N-(1-d-carboxylethyl)-l-norvaline Dehydrogenase, domain 2"/>
    <property type="match status" value="1"/>
</dbReference>
<protein>
    <recommendedName>
        <fullName evidence="12">Glycerol-3-phosphate dehydrogenase</fullName>
        <ecNumber evidence="12">1.1.1.94</ecNumber>
    </recommendedName>
</protein>
<dbReference type="PIRSF" id="PIRSF000114">
    <property type="entry name" value="Glycerol-3-P_dh"/>
    <property type="match status" value="1"/>
</dbReference>
<evidence type="ECO:0000256" key="9">
    <source>
        <dbReference type="PIRSR" id="PIRSR000114-2"/>
    </source>
</evidence>
<accession>A0A6J4SHN1</accession>
<evidence type="ECO:0000313" key="15">
    <source>
        <dbReference type="EMBL" id="CAA9493792.1"/>
    </source>
</evidence>
<dbReference type="EC" id="1.1.1.94" evidence="12"/>
<dbReference type="InterPro" id="IPR011128">
    <property type="entry name" value="G3P_DH_NAD-dep_N"/>
</dbReference>
<feature type="binding site" evidence="9">
    <location>
        <begin position="270"/>
        <end position="271"/>
    </location>
    <ligand>
        <name>substrate</name>
    </ligand>
</feature>
<evidence type="ECO:0000256" key="8">
    <source>
        <dbReference type="PIRSR" id="PIRSR000114-1"/>
    </source>
</evidence>
<dbReference type="InterPro" id="IPR036291">
    <property type="entry name" value="NAD(P)-bd_dom_sf"/>
</dbReference>
<dbReference type="SUPFAM" id="SSF51735">
    <property type="entry name" value="NAD(P)-binding Rossmann-fold domains"/>
    <property type="match status" value="1"/>
</dbReference>
<feature type="binding site" evidence="10">
    <location>
        <position position="270"/>
    </location>
    <ligand>
        <name>NAD(+)</name>
        <dbReference type="ChEBI" id="CHEBI:57540"/>
    </ligand>
</feature>
<evidence type="ECO:0000256" key="3">
    <source>
        <dbReference type="ARBA" id="ARBA00023002"/>
    </source>
</evidence>
<feature type="domain" description="Glycerol-3-phosphate dehydrogenase NAD-dependent N-terminal" evidence="13">
    <location>
        <begin position="25"/>
        <end position="176"/>
    </location>
</feature>
<feature type="domain" description="Glycerol-3-phosphate dehydrogenase NAD-dependent C-terminal" evidence="14">
    <location>
        <begin position="197"/>
        <end position="335"/>
    </location>
</feature>
<evidence type="ECO:0000259" key="13">
    <source>
        <dbReference type="Pfam" id="PF01210"/>
    </source>
</evidence>
<keyword evidence="2" id="KW-0444">Lipid biosynthesis</keyword>
<organism evidence="15">
    <name type="scientific">uncultured Solirubrobacteraceae bacterium</name>
    <dbReference type="NCBI Taxonomy" id="1162706"/>
    <lineage>
        <taxon>Bacteria</taxon>
        <taxon>Bacillati</taxon>
        <taxon>Actinomycetota</taxon>
        <taxon>Thermoleophilia</taxon>
        <taxon>Solirubrobacterales</taxon>
        <taxon>Solirubrobacteraceae</taxon>
        <taxon>environmental samples</taxon>
    </lineage>
</organism>
<sequence>MPDRPRPHVPAPLKELRVPFGRRAVVVGAGSFGTAVAVLLTRGGLRTTLQARTPEQAERLQADRANDVYLPGVEFPSQLRVGHIGNGLARAEFVFLGVPSLGLDEVIAGLRRAELGPRASLVSLAKGLVPPDGLAPTIMMRDSFGPRRVACIGGPAHAKEMVHEGAGLVAASANQALANALAQVFIRAGVVCEQSNDPVGVELAGIAKNAAALAAGATERQGLNAAGAAAGHIFAEVWRYAEGRGARPESMIGLAGTGDLVATTLAPQSRNRRAGEMLADGVPGEEIPRRIGQAVESFETVPLLARALAGARVEAPVLTGLARLIAGDLPLDDWMALVRTTVPPPARWHPTPRGGWQRGLSRVRGWFGEPAAPEPPR</sequence>
<dbReference type="GO" id="GO:0051287">
    <property type="term" value="F:NAD binding"/>
    <property type="evidence" value="ECO:0007669"/>
    <property type="project" value="InterPro"/>
</dbReference>
<dbReference type="EMBL" id="CADCVR010000051">
    <property type="protein sequence ID" value="CAA9493792.1"/>
    <property type="molecule type" value="Genomic_DNA"/>
</dbReference>
<feature type="binding site" evidence="10">
    <location>
        <position position="158"/>
    </location>
    <ligand>
        <name>NAD(+)</name>
        <dbReference type="ChEBI" id="CHEBI:57540"/>
    </ligand>
</feature>
<evidence type="ECO:0000256" key="4">
    <source>
        <dbReference type="ARBA" id="ARBA00023027"/>
    </source>
</evidence>
<feature type="binding site" evidence="10">
    <location>
        <begin position="28"/>
        <end position="33"/>
    </location>
    <ligand>
        <name>NAD(+)</name>
        <dbReference type="ChEBI" id="CHEBI:57540"/>
    </ligand>
</feature>
<dbReference type="GO" id="GO:0046168">
    <property type="term" value="P:glycerol-3-phosphate catabolic process"/>
    <property type="evidence" value="ECO:0007669"/>
    <property type="project" value="InterPro"/>
</dbReference>
<dbReference type="SUPFAM" id="SSF48179">
    <property type="entry name" value="6-phosphogluconate dehydrogenase C-terminal domain-like"/>
    <property type="match status" value="1"/>
</dbReference>
<dbReference type="GO" id="GO:0005829">
    <property type="term" value="C:cytosol"/>
    <property type="evidence" value="ECO:0007669"/>
    <property type="project" value="TreeGrafter"/>
</dbReference>
<name>A0A6J4SHN1_9ACTN</name>
<evidence type="ECO:0000256" key="2">
    <source>
        <dbReference type="ARBA" id="ARBA00022516"/>
    </source>
</evidence>
<evidence type="ECO:0000256" key="1">
    <source>
        <dbReference type="ARBA" id="ARBA00011009"/>
    </source>
</evidence>
<dbReference type="AlphaFoldDB" id="A0A6J4SHN1"/>
<dbReference type="PANTHER" id="PTHR11728">
    <property type="entry name" value="GLYCEROL-3-PHOSPHATE DEHYDROGENASE"/>
    <property type="match status" value="1"/>
</dbReference>
<keyword evidence="3 11" id="KW-0560">Oxidoreductase</keyword>
<evidence type="ECO:0000256" key="7">
    <source>
        <dbReference type="ARBA" id="ARBA00023264"/>
    </source>
</evidence>
<comment type="similarity">
    <text evidence="1 11">Belongs to the NAD-dependent glycerol-3-phosphate dehydrogenase family.</text>
</comment>
<dbReference type="Pfam" id="PF07479">
    <property type="entry name" value="NAD_Gly3P_dh_C"/>
    <property type="match status" value="1"/>
</dbReference>
<dbReference type="GO" id="GO:0005975">
    <property type="term" value="P:carbohydrate metabolic process"/>
    <property type="evidence" value="ECO:0007669"/>
    <property type="project" value="InterPro"/>
</dbReference>
<dbReference type="Pfam" id="PF01210">
    <property type="entry name" value="NAD_Gly3P_dh_N"/>
    <property type="match status" value="1"/>
</dbReference>
<keyword evidence="5" id="KW-0443">Lipid metabolism</keyword>
<comment type="catalytic activity">
    <reaction evidence="12">
        <text>sn-glycerol 3-phosphate + NADP(+) = dihydroxyacetone phosphate + NADPH + H(+)</text>
        <dbReference type="Rhea" id="RHEA:11096"/>
        <dbReference type="ChEBI" id="CHEBI:15378"/>
        <dbReference type="ChEBI" id="CHEBI:57597"/>
        <dbReference type="ChEBI" id="CHEBI:57642"/>
        <dbReference type="ChEBI" id="CHEBI:57783"/>
        <dbReference type="ChEBI" id="CHEBI:58349"/>
        <dbReference type="EC" id="1.1.1.94"/>
    </reaction>
</comment>
<dbReference type="GO" id="GO:0008654">
    <property type="term" value="P:phospholipid biosynthetic process"/>
    <property type="evidence" value="ECO:0007669"/>
    <property type="project" value="UniProtKB-KW"/>
</dbReference>
<evidence type="ECO:0000256" key="10">
    <source>
        <dbReference type="PIRSR" id="PIRSR000114-3"/>
    </source>
</evidence>